<name>A0A4P2QYD6_SORCE</name>
<dbReference type="AlphaFoldDB" id="A0A4P2QYD6"/>
<evidence type="ECO:0000313" key="2">
    <source>
        <dbReference type="EMBL" id="AUX35211.1"/>
    </source>
</evidence>
<feature type="domain" description="C2H2-type" evidence="1">
    <location>
        <begin position="60"/>
        <end position="82"/>
    </location>
</feature>
<evidence type="ECO:0000313" key="3">
    <source>
        <dbReference type="Proteomes" id="UP000295497"/>
    </source>
</evidence>
<evidence type="ECO:0000259" key="1">
    <source>
        <dbReference type="PROSITE" id="PS00028"/>
    </source>
</evidence>
<dbReference type="Proteomes" id="UP000295497">
    <property type="component" value="Chromosome"/>
</dbReference>
<organism evidence="2 3">
    <name type="scientific">Sorangium cellulosum</name>
    <name type="common">Polyangium cellulosum</name>
    <dbReference type="NCBI Taxonomy" id="56"/>
    <lineage>
        <taxon>Bacteria</taxon>
        <taxon>Pseudomonadati</taxon>
        <taxon>Myxococcota</taxon>
        <taxon>Polyangia</taxon>
        <taxon>Polyangiales</taxon>
        <taxon>Polyangiaceae</taxon>
        <taxon>Sorangium</taxon>
    </lineage>
</organism>
<reference evidence="2 3" key="1">
    <citation type="submission" date="2015-09" db="EMBL/GenBank/DDBJ databases">
        <title>Sorangium comparison.</title>
        <authorList>
            <person name="Zaburannyi N."/>
            <person name="Bunk B."/>
            <person name="Overmann J."/>
            <person name="Mueller R."/>
        </authorList>
    </citation>
    <scope>NUCLEOTIDE SEQUENCE [LARGE SCALE GENOMIC DNA]</scope>
    <source>
        <strain evidence="2 3">So ce836</strain>
    </source>
</reference>
<dbReference type="PROSITE" id="PS00028">
    <property type="entry name" value="ZINC_FINGER_C2H2_1"/>
    <property type="match status" value="1"/>
</dbReference>
<dbReference type="InterPro" id="IPR003615">
    <property type="entry name" value="HNH_nuc"/>
</dbReference>
<dbReference type="EMBL" id="CP012672">
    <property type="protein sequence ID" value="AUX35211.1"/>
    <property type="molecule type" value="Genomic_DNA"/>
</dbReference>
<dbReference type="InterPro" id="IPR013087">
    <property type="entry name" value="Znf_C2H2_type"/>
</dbReference>
<dbReference type="SMART" id="SM00507">
    <property type="entry name" value="HNHc"/>
    <property type="match status" value="1"/>
</dbReference>
<proteinExistence type="predicted"/>
<dbReference type="Gene3D" id="1.10.30.50">
    <property type="match status" value="1"/>
</dbReference>
<protein>
    <recommendedName>
        <fullName evidence="1">C2H2-type domain-containing protein</fullName>
    </recommendedName>
</protein>
<accession>A0A4P2QYD6</accession>
<gene>
    <name evidence="2" type="ORF">SOCE836_074000</name>
</gene>
<sequence>MIGVDRGDEPEALAEERAWRLACAEPHEGFRRRPRAPGDFKGYDVGDVRELLAKRQRYRCAYCELPLDVEGYPIEHIRPKTHADDVRWAVVGQPPGAAEFFAWFDDWLSGGEHWEKDTERYWWLAWTWENLVLLCPSCNTGYKRNRFPLESGSARLDGASLEQLPGPERPLLLDPSRIDLLDHIRFAPDLAPDGWGPVGLTDLGRWTIALLGLNKRQGLRDKWRCHARDIEEDGEFKAIQAAIRAGTAQLIVTAWDATMRRLLAPDKDFLGLRFSVVDHHVPERSRAELGLFLPRPGGISQGPPRPLWTPRPEITGLPLPLQYRVRALGAKASEAAAVKELIVEICEHTPMTAETLAAVLQREPSTLRQSYLAKLCEGPTARLELDARSGVYRRRS</sequence>